<dbReference type="Pfam" id="PF13962">
    <property type="entry name" value="PGG"/>
    <property type="match status" value="1"/>
</dbReference>
<keyword evidence="3" id="KW-0677">Repeat</keyword>
<name>A0AAW1XLA5_RUBAR</name>
<dbReference type="InterPro" id="IPR002110">
    <property type="entry name" value="Ankyrin_rpt"/>
</dbReference>
<keyword evidence="11" id="KW-1185">Reference proteome</keyword>
<feature type="repeat" description="ANK" evidence="7">
    <location>
        <begin position="107"/>
        <end position="129"/>
    </location>
</feature>
<dbReference type="Gene3D" id="1.25.40.20">
    <property type="entry name" value="Ankyrin repeat-containing domain"/>
    <property type="match status" value="1"/>
</dbReference>
<dbReference type="InterPro" id="IPR036770">
    <property type="entry name" value="Ankyrin_rpt-contain_sf"/>
</dbReference>
<dbReference type="AlphaFoldDB" id="A0AAW1XLA5"/>
<dbReference type="PROSITE" id="PS50088">
    <property type="entry name" value="ANK_REPEAT"/>
    <property type="match status" value="3"/>
</dbReference>
<dbReference type="Pfam" id="PF00023">
    <property type="entry name" value="Ank"/>
    <property type="match status" value="1"/>
</dbReference>
<evidence type="ECO:0000256" key="2">
    <source>
        <dbReference type="ARBA" id="ARBA00022692"/>
    </source>
</evidence>
<evidence type="ECO:0000256" key="4">
    <source>
        <dbReference type="ARBA" id="ARBA00022989"/>
    </source>
</evidence>
<feature type="repeat" description="ANK" evidence="7">
    <location>
        <begin position="175"/>
        <end position="203"/>
    </location>
</feature>
<comment type="caution">
    <text evidence="10">The sequence shown here is derived from an EMBL/GenBank/DDBJ whole genome shotgun (WGS) entry which is preliminary data.</text>
</comment>
<protein>
    <recommendedName>
        <fullName evidence="9">PGG domain-containing protein</fullName>
    </recommendedName>
</protein>
<evidence type="ECO:0000256" key="7">
    <source>
        <dbReference type="PROSITE-ProRule" id="PRU00023"/>
    </source>
</evidence>
<keyword evidence="5 7" id="KW-0040">ANK repeat</keyword>
<feature type="transmembrane region" description="Helical" evidence="8">
    <location>
        <begin position="345"/>
        <end position="364"/>
    </location>
</feature>
<keyword evidence="2 8" id="KW-0812">Transmembrane</keyword>
<keyword evidence="4 8" id="KW-1133">Transmembrane helix</keyword>
<comment type="subcellular location">
    <subcellularLocation>
        <location evidence="1">Membrane</location>
        <topology evidence="1">Multi-pass membrane protein</topology>
    </subcellularLocation>
</comment>
<evidence type="ECO:0000313" key="10">
    <source>
        <dbReference type="EMBL" id="KAK9937598.1"/>
    </source>
</evidence>
<feature type="domain" description="PGG" evidence="9">
    <location>
        <begin position="306"/>
        <end position="362"/>
    </location>
</feature>
<evidence type="ECO:0000313" key="11">
    <source>
        <dbReference type="Proteomes" id="UP001457282"/>
    </source>
</evidence>
<evidence type="ECO:0000256" key="3">
    <source>
        <dbReference type="ARBA" id="ARBA00022737"/>
    </source>
</evidence>
<dbReference type="Pfam" id="PF12796">
    <property type="entry name" value="Ank_2"/>
    <property type="match status" value="2"/>
</dbReference>
<keyword evidence="6 8" id="KW-0472">Membrane</keyword>
<organism evidence="10 11">
    <name type="scientific">Rubus argutus</name>
    <name type="common">Southern blackberry</name>
    <dbReference type="NCBI Taxonomy" id="59490"/>
    <lineage>
        <taxon>Eukaryota</taxon>
        <taxon>Viridiplantae</taxon>
        <taxon>Streptophyta</taxon>
        <taxon>Embryophyta</taxon>
        <taxon>Tracheophyta</taxon>
        <taxon>Spermatophyta</taxon>
        <taxon>Magnoliopsida</taxon>
        <taxon>eudicotyledons</taxon>
        <taxon>Gunneridae</taxon>
        <taxon>Pentapetalae</taxon>
        <taxon>rosids</taxon>
        <taxon>fabids</taxon>
        <taxon>Rosales</taxon>
        <taxon>Rosaceae</taxon>
        <taxon>Rosoideae</taxon>
        <taxon>Rosoideae incertae sedis</taxon>
        <taxon>Rubus</taxon>
    </lineage>
</organism>
<evidence type="ECO:0000256" key="5">
    <source>
        <dbReference type="ARBA" id="ARBA00023043"/>
    </source>
</evidence>
<dbReference type="EMBL" id="JBEDUW010000003">
    <property type="protein sequence ID" value="KAK9937598.1"/>
    <property type="molecule type" value="Genomic_DNA"/>
</dbReference>
<dbReference type="SMART" id="SM00248">
    <property type="entry name" value="ANK"/>
    <property type="match status" value="6"/>
</dbReference>
<reference evidence="10 11" key="1">
    <citation type="journal article" date="2023" name="G3 (Bethesda)">
        <title>A chromosome-length genome assembly and annotation of blackberry (Rubus argutus, cv. 'Hillquist').</title>
        <authorList>
            <person name="Bruna T."/>
            <person name="Aryal R."/>
            <person name="Dudchenko O."/>
            <person name="Sargent D.J."/>
            <person name="Mead D."/>
            <person name="Buti M."/>
            <person name="Cavallini A."/>
            <person name="Hytonen T."/>
            <person name="Andres J."/>
            <person name="Pham M."/>
            <person name="Weisz D."/>
            <person name="Mascagni F."/>
            <person name="Usai G."/>
            <person name="Natali L."/>
            <person name="Bassil N."/>
            <person name="Fernandez G.E."/>
            <person name="Lomsadze A."/>
            <person name="Armour M."/>
            <person name="Olukolu B."/>
            <person name="Poorten T."/>
            <person name="Britton C."/>
            <person name="Davik J."/>
            <person name="Ashrafi H."/>
            <person name="Aiden E.L."/>
            <person name="Borodovsky M."/>
            <person name="Worthington M."/>
        </authorList>
    </citation>
    <scope>NUCLEOTIDE SEQUENCE [LARGE SCALE GENOMIC DNA]</scope>
    <source>
        <strain evidence="10">PI 553951</strain>
    </source>
</reference>
<gene>
    <name evidence="10" type="ORF">M0R45_014376</name>
</gene>
<feature type="repeat" description="ANK" evidence="7">
    <location>
        <begin position="142"/>
        <end position="174"/>
    </location>
</feature>
<dbReference type="InterPro" id="IPR026961">
    <property type="entry name" value="PGG_dom"/>
</dbReference>
<dbReference type="SUPFAM" id="SSF48403">
    <property type="entry name" value="Ankyrin repeat"/>
    <property type="match status" value="1"/>
</dbReference>
<evidence type="ECO:0000256" key="1">
    <source>
        <dbReference type="ARBA" id="ARBA00004141"/>
    </source>
</evidence>
<evidence type="ECO:0000256" key="8">
    <source>
        <dbReference type="SAM" id="Phobius"/>
    </source>
</evidence>
<sequence length="366" mass="40819">MESHTALHVAVRYGHREEANSLMTAEPKLCFSTNSAMESPLFLANCKGFSNVARHILNESSVSPSFRGINGVTALHAAVTHTYQGAEEIVKIIVSKYPDIIKEVDPLGWTPLQLAAFRGNLEAIRLLIQWDKSNICYMLDNWGMSALHIAAYKGHIEVMEELIKCRPDTYRADKEGHTPLHLAIIGQNHEITRMLTLDNTDIDKGFSLVFDNFLGEDIKMQTASAFGNRENEDPNLPPYNKAEQGSSVILGKGSDKLEITLQGRSFGVPLFHEQIRRDFKKFELHPDNKDSGASAVADNQEKNLKSGFNLLIAILIATVTFTAALDPPGGYGDDGKIVLLNDTRFRWFLTFNLISFVLSLYVMAYE</sequence>
<dbReference type="PANTHER" id="PTHR24186">
    <property type="entry name" value="PROTEIN PHOSPHATASE 1 REGULATORY SUBUNIT"/>
    <property type="match status" value="1"/>
</dbReference>
<dbReference type="GO" id="GO:0005886">
    <property type="term" value="C:plasma membrane"/>
    <property type="evidence" value="ECO:0007669"/>
    <property type="project" value="TreeGrafter"/>
</dbReference>
<proteinExistence type="predicted"/>
<accession>A0AAW1XLA5</accession>
<evidence type="ECO:0000256" key="6">
    <source>
        <dbReference type="ARBA" id="ARBA00023136"/>
    </source>
</evidence>
<evidence type="ECO:0000259" key="9">
    <source>
        <dbReference type="Pfam" id="PF13962"/>
    </source>
</evidence>
<dbReference type="Proteomes" id="UP001457282">
    <property type="component" value="Unassembled WGS sequence"/>
</dbReference>
<feature type="transmembrane region" description="Helical" evidence="8">
    <location>
        <begin position="308"/>
        <end position="325"/>
    </location>
</feature>
<dbReference type="PANTHER" id="PTHR24186:SF50">
    <property type="entry name" value="ANKYRIN REPEAT-CONTAINING PROTEIN ITN1-LIKE ISOFORM X1"/>
    <property type="match status" value="1"/>
</dbReference>
<dbReference type="PROSITE" id="PS50297">
    <property type="entry name" value="ANK_REP_REGION"/>
    <property type="match status" value="3"/>
</dbReference>